<keyword evidence="3" id="KW-1003">Cell membrane</keyword>
<evidence type="ECO:0000313" key="10">
    <source>
        <dbReference type="EMBL" id="PJA12477.1"/>
    </source>
</evidence>
<dbReference type="InterPro" id="IPR003004">
    <property type="entry name" value="GspF/PilC"/>
</dbReference>
<proteinExistence type="inferred from homology"/>
<dbReference type="EMBL" id="PFQB01000111">
    <property type="protein sequence ID" value="PJA12477.1"/>
    <property type="molecule type" value="Genomic_DNA"/>
</dbReference>
<name>A0A2M7W0V2_9BACT</name>
<gene>
    <name evidence="10" type="ORF">COX64_04530</name>
</gene>
<organism evidence="10 11">
    <name type="scientific">Candidatus Dojkabacteria bacterium CG_4_10_14_0_2_um_filter_Dojkabacteria_WS6_41_15</name>
    <dbReference type="NCBI Taxonomy" id="2014249"/>
    <lineage>
        <taxon>Bacteria</taxon>
        <taxon>Candidatus Dojkabacteria</taxon>
    </lineage>
</organism>
<dbReference type="Proteomes" id="UP000228952">
    <property type="component" value="Unassembled WGS sequence"/>
</dbReference>
<comment type="similarity">
    <text evidence="2">Belongs to the GSP F family.</text>
</comment>
<feature type="transmembrane region" description="Helical" evidence="8">
    <location>
        <begin position="126"/>
        <end position="144"/>
    </location>
</feature>
<dbReference type="PRINTS" id="PR00812">
    <property type="entry name" value="BCTERIALGSPF"/>
</dbReference>
<evidence type="ECO:0000256" key="3">
    <source>
        <dbReference type="ARBA" id="ARBA00022475"/>
    </source>
</evidence>
<dbReference type="InterPro" id="IPR042094">
    <property type="entry name" value="T2SS_GspF_sf"/>
</dbReference>
<comment type="subcellular location">
    <subcellularLocation>
        <location evidence="1">Cell inner membrane</location>
        <topology evidence="1">Multi-pass membrane protein</topology>
    </subcellularLocation>
</comment>
<dbReference type="PANTHER" id="PTHR30012">
    <property type="entry name" value="GENERAL SECRETION PATHWAY PROTEIN"/>
    <property type="match status" value="1"/>
</dbReference>
<dbReference type="Pfam" id="PF00482">
    <property type="entry name" value="T2SSF"/>
    <property type="match status" value="2"/>
</dbReference>
<accession>A0A2M7W0V2</accession>
<evidence type="ECO:0000256" key="2">
    <source>
        <dbReference type="ARBA" id="ARBA00005745"/>
    </source>
</evidence>
<keyword evidence="6 8" id="KW-1133">Transmembrane helix</keyword>
<evidence type="ECO:0000259" key="9">
    <source>
        <dbReference type="Pfam" id="PF00482"/>
    </source>
</evidence>
<feature type="transmembrane region" description="Helical" evidence="8">
    <location>
        <begin position="72"/>
        <end position="95"/>
    </location>
</feature>
<dbReference type="AlphaFoldDB" id="A0A2M7W0V2"/>
<evidence type="ECO:0000256" key="4">
    <source>
        <dbReference type="ARBA" id="ARBA00022519"/>
    </source>
</evidence>
<feature type="transmembrane region" description="Helical" evidence="8">
    <location>
        <begin position="279"/>
        <end position="300"/>
    </location>
</feature>
<sequence length="307" mass="34146">ALLRKVFAAIHVTIQKGVSLAESMRRYPKVFSPIITSIIEIGEQGGGLDQNLLFLSDYLKKKHDLQKKINGALLYPMIVLMLTTVEMSAVIFFVLPKLETLFLTFKKVPEYTIMIIKGARFIRLNWYYILGVALAVILGLVLYFKTPNGKIALSKISLKFPILNKVVKLEILTSVARTIGVLMSNGIPLVRAIRITADTTSNTVYHKVLASVATRVENGTALALALEEEKKYFPETFIKLIELGESTGSLEENLRYLYGFYSEDLQELTNNMASLIEPLLLILIGAMIGFLAIIIIGPIYSLSSAIN</sequence>
<feature type="domain" description="Type II secretion system protein GspF" evidence="9">
    <location>
        <begin position="3"/>
        <end position="96"/>
    </location>
</feature>
<reference evidence="11" key="1">
    <citation type="submission" date="2017-09" db="EMBL/GenBank/DDBJ databases">
        <title>Depth-based differentiation of microbial function through sediment-hosted aquifers and enrichment of novel symbionts in the deep terrestrial subsurface.</title>
        <authorList>
            <person name="Probst A.J."/>
            <person name="Ladd B."/>
            <person name="Jarett J.K."/>
            <person name="Geller-Mcgrath D.E."/>
            <person name="Sieber C.M.K."/>
            <person name="Emerson J.B."/>
            <person name="Anantharaman K."/>
            <person name="Thomas B.C."/>
            <person name="Malmstrom R."/>
            <person name="Stieglmeier M."/>
            <person name="Klingl A."/>
            <person name="Woyke T."/>
            <person name="Ryan C.M."/>
            <person name="Banfield J.F."/>
        </authorList>
    </citation>
    <scope>NUCLEOTIDE SEQUENCE [LARGE SCALE GENOMIC DNA]</scope>
</reference>
<keyword evidence="7 8" id="KW-0472">Membrane</keyword>
<dbReference type="FunFam" id="1.20.81.30:FF:000001">
    <property type="entry name" value="Type II secretion system protein F"/>
    <property type="match status" value="1"/>
</dbReference>
<evidence type="ECO:0000256" key="6">
    <source>
        <dbReference type="ARBA" id="ARBA00022989"/>
    </source>
</evidence>
<keyword evidence="5 8" id="KW-0812">Transmembrane</keyword>
<feature type="non-terminal residue" evidence="10">
    <location>
        <position position="1"/>
    </location>
</feature>
<dbReference type="GO" id="GO:0005886">
    <property type="term" value="C:plasma membrane"/>
    <property type="evidence" value="ECO:0007669"/>
    <property type="project" value="UniProtKB-SubCell"/>
</dbReference>
<dbReference type="Gene3D" id="1.20.81.30">
    <property type="entry name" value="Type II secretion system (T2SS), domain F"/>
    <property type="match status" value="2"/>
</dbReference>
<evidence type="ECO:0000256" key="5">
    <source>
        <dbReference type="ARBA" id="ARBA00022692"/>
    </source>
</evidence>
<evidence type="ECO:0000256" key="7">
    <source>
        <dbReference type="ARBA" id="ARBA00023136"/>
    </source>
</evidence>
<comment type="caution">
    <text evidence="10">The sequence shown here is derived from an EMBL/GenBank/DDBJ whole genome shotgun (WGS) entry which is preliminary data.</text>
</comment>
<keyword evidence="4" id="KW-0997">Cell inner membrane</keyword>
<protein>
    <recommendedName>
        <fullName evidence="9">Type II secretion system protein GspF domain-containing protein</fullName>
    </recommendedName>
</protein>
<dbReference type="InterPro" id="IPR018076">
    <property type="entry name" value="T2SS_GspF_dom"/>
</dbReference>
<evidence type="ECO:0000256" key="8">
    <source>
        <dbReference type="SAM" id="Phobius"/>
    </source>
</evidence>
<feature type="domain" description="Type II secretion system protein GspF" evidence="9">
    <location>
        <begin position="176"/>
        <end position="298"/>
    </location>
</feature>
<evidence type="ECO:0000256" key="1">
    <source>
        <dbReference type="ARBA" id="ARBA00004429"/>
    </source>
</evidence>
<dbReference type="PANTHER" id="PTHR30012:SF0">
    <property type="entry name" value="TYPE II SECRETION SYSTEM PROTEIN F-RELATED"/>
    <property type="match status" value="1"/>
</dbReference>
<evidence type="ECO:0000313" key="11">
    <source>
        <dbReference type="Proteomes" id="UP000228952"/>
    </source>
</evidence>